<evidence type="ECO:0000313" key="4">
    <source>
        <dbReference type="Proteomes" id="UP000678016"/>
    </source>
</evidence>
<reference evidence="4" key="1">
    <citation type="submission" date="2021-05" db="EMBL/GenBank/DDBJ databases">
        <title>Direct Submission.</title>
        <authorList>
            <person name="Li K."/>
            <person name="Gao J."/>
        </authorList>
    </citation>
    <scope>NUCLEOTIDE SEQUENCE [LARGE SCALE GENOMIC DNA]</scope>
    <source>
        <strain evidence="4">HDS12</strain>
    </source>
</reference>
<proteinExistence type="predicted"/>
<dbReference type="RefSeq" id="WP_212643817.1">
    <property type="nucleotide sequence ID" value="NZ_CP074132.1"/>
</dbReference>
<name>A0ABX8CDN2_9ACTN</name>
<gene>
    <name evidence="3" type="ORF">KGD83_11890</name>
</gene>
<sequence length="180" mass="18925">MSSEAISRVLSVALLAALLVQSAGCSSQGGQGPSSITSEVQESNPPSAEFIRRKVSIETLGRMLGEGDSEQIIESAGQDFKESLVGSGAVFVSEGSYVAETSISEWETSEQPAEGTHMNAVDAGLSEVLQANDVTWCSSPSLSGGDFVQQYIDLYADSYRSPAEYSESISDYVDCGSGEL</sequence>
<evidence type="ECO:0000256" key="2">
    <source>
        <dbReference type="SAM" id="SignalP"/>
    </source>
</evidence>
<accession>A0ABX8CDN2</accession>
<keyword evidence="4" id="KW-1185">Reference proteome</keyword>
<protein>
    <recommendedName>
        <fullName evidence="5">Lipoprotein</fullName>
    </recommendedName>
</protein>
<evidence type="ECO:0000256" key="1">
    <source>
        <dbReference type="SAM" id="MobiDB-lite"/>
    </source>
</evidence>
<dbReference type="EMBL" id="CP074132">
    <property type="protein sequence ID" value="QUX31123.1"/>
    <property type="molecule type" value="Genomic_DNA"/>
</dbReference>
<organism evidence="3 4">
    <name type="scientific">Nocardiopsis akebiae</name>
    <dbReference type="NCBI Taxonomy" id="2831968"/>
    <lineage>
        <taxon>Bacteria</taxon>
        <taxon>Bacillati</taxon>
        <taxon>Actinomycetota</taxon>
        <taxon>Actinomycetes</taxon>
        <taxon>Streptosporangiales</taxon>
        <taxon>Nocardiopsidaceae</taxon>
        <taxon>Nocardiopsis</taxon>
    </lineage>
</organism>
<feature type="signal peptide" evidence="2">
    <location>
        <begin position="1"/>
        <end position="22"/>
    </location>
</feature>
<feature type="region of interest" description="Disordered" evidence="1">
    <location>
        <begin position="28"/>
        <end position="48"/>
    </location>
</feature>
<evidence type="ECO:0000313" key="3">
    <source>
        <dbReference type="EMBL" id="QUX31123.1"/>
    </source>
</evidence>
<feature type="chain" id="PRO_5047113338" description="Lipoprotein" evidence="2">
    <location>
        <begin position="23"/>
        <end position="180"/>
    </location>
</feature>
<dbReference type="Proteomes" id="UP000678016">
    <property type="component" value="Chromosome"/>
</dbReference>
<keyword evidence="2" id="KW-0732">Signal</keyword>
<evidence type="ECO:0008006" key="5">
    <source>
        <dbReference type="Google" id="ProtNLM"/>
    </source>
</evidence>